<dbReference type="RefSeq" id="WP_077409571.1">
    <property type="nucleotide sequence ID" value="NZ_JBHRTS010000001.1"/>
</dbReference>
<dbReference type="InterPro" id="IPR012000">
    <property type="entry name" value="Thiamin_PyroP_enz_cen_dom"/>
</dbReference>
<dbReference type="InterPro" id="IPR045229">
    <property type="entry name" value="TPP_enz"/>
</dbReference>
<dbReference type="Gene3D" id="3.40.50.1220">
    <property type="entry name" value="TPP-binding domain"/>
    <property type="match status" value="1"/>
</dbReference>
<evidence type="ECO:0000256" key="11">
    <source>
        <dbReference type="RuleBase" id="RU003591"/>
    </source>
</evidence>
<feature type="domain" description="Thiamine pyrophosphate enzyme N-terminal TPP-binding" evidence="14">
    <location>
        <begin position="27"/>
        <end position="142"/>
    </location>
</feature>
<keyword evidence="9 11" id="KW-0786">Thiamine pyrophosphate</keyword>
<keyword evidence="6 11" id="KW-0808">Transferase</keyword>
<comment type="cofactor">
    <cofactor evidence="11">
        <name>Mg(2+)</name>
        <dbReference type="ChEBI" id="CHEBI:18420"/>
    </cofactor>
    <text evidence="11">Binds 1 Mg(2+) ion per subunit.</text>
</comment>
<evidence type="ECO:0000259" key="12">
    <source>
        <dbReference type="Pfam" id="PF00205"/>
    </source>
</evidence>
<evidence type="ECO:0000256" key="8">
    <source>
        <dbReference type="ARBA" id="ARBA00022842"/>
    </source>
</evidence>
<dbReference type="Pfam" id="PF02776">
    <property type="entry name" value="TPP_enzyme_N"/>
    <property type="match status" value="1"/>
</dbReference>
<dbReference type="InterPro" id="IPR039368">
    <property type="entry name" value="AHAS_TPP"/>
</dbReference>
<dbReference type="EC" id="2.2.1.6" evidence="4 11"/>
<dbReference type="SUPFAM" id="SSF52518">
    <property type="entry name" value="Thiamin diphosphate-binding fold (THDP-binding)"/>
    <property type="match status" value="2"/>
</dbReference>
<organism evidence="15 16">
    <name type="scientific">Marinicella sediminis</name>
    <dbReference type="NCBI Taxonomy" id="1792834"/>
    <lineage>
        <taxon>Bacteria</taxon>
        <taxon>Pseudomonadati</taxon>
        <taxon>Pseudomonadota</taxon>
        <taxon>Gammaproteobacteria</taxon>
        <taxon>Lysobacterales</taxon>
        <taxon>Marinicellaceae</taxon>
        <taxon>Marinicella</taxon>
    </lineage>
</organism>
<dbReference type="CDD" id="cd02015">
    <property type="entry name" value="TPP_AHAS"/>
    <property type="match status" value="1"/>
</dbReference>
<dbReference type="InterPro" id="IPR029061">
    <property type="entry name" value="THDP-binding"/>
</dbReference>
<reference evidence="16" key="1">
    <citation type="journal article" date="2019" name="Int. J. Syst. Evol. Microbiol.">
        <title>The Global Catalogue of Microorganisms (GCM) 10K type strain sequencing project: providing services to taxonomists for standard genome sequencing and annotation.</title>
        <authorList>
            <consortium name="The Broad Institute Genomics Platform"/>
            <consortium name="The Broad Institute Genome Sequencing Center for Infectious Disease"/>
            <person name="Wu L."/>
            <person name="Ma J."/>
        </authorList>
    </citation>
    <scope>NUCLEOTIDE SEQUENCE [LARGE SCALE GENOMIC DNA]</scope>
    <source>
        <strain evidence="16">KCTC 42953</strain>
    </source>
</reference>
<protein>
    <recommendedName>
        <fullName evidence="4 11">Acetolactate synthase</fullName>
        <ecNumber evidence="4 11">2.2.1.6</ecNumber>
    </recommendedName>
</protein>
<dbReference type="NCBIfam" id="TIGR00118">
    <property type="entry name" value="acolac_lg"/>
    <property type="match status" value="1"/>
</dbReference>
<evidence type="ECO:0000259" key="13">
    <source>
        <dbReference type="Pfam" id="PF02775"/>
    </source>
</evidence>
<keyword evidence="10 11" id="KW-0100">Branched-chain amino acid biosynthesis</keyword>
<comment type="pathway">
    <text evidence="2 11">Amino-acid biosynthesis; L-valine biosynthesis; L-valine from pyruvate: step 1/4.</text>
</comment>
<evidence type="ECO:0000256" key="7">
    <source>
        <dbReference type="ARBA" id="ARBA00022723"/>
    </source>
</evidence>
<evidence type="ECO:0000256" key="10">
    <source>
        <dbReference type="ARBA" id="ARBA00023304"/>
    </source>
</evidence>
<evidence type="ECO:0000256" key="2">
    <source>
        <dbReference type="ARBA" id="ARBA00005025"/>
    </source>
</evidence>
<evidence type="ECO:0000256" key="5">
    <source>
        <dbReference type="ARBA" id="ARBA00022605"/>
    </source>
</evidence>
<dbReference type="Pfam" id="PF02775">
    <property type="entry name" value="TPP_enzyme_C"/>
    <property type="match status" value="1"/>
</dbReference>
<dbReference type="Pfam" id="PF00205">
    <property type="entry name" value="TPP_enzyme_M"/>
    <property type="match status" value="1"/>
</dbReference>
<dbReference type="EMBL" id="JBHRTS010000001">
    <property type="protein sequence ID" value="MFC3192904.1"/>
    <property type="molecule type" value="Genomic_DNA"/>
</dbReference>
<evidence type="ECO:0000256" key="9">
    <source>
        <dbReference type="ARBA" id="ARBA00023052"/>
    </source>
</evidence>
<evidence type="ECO:0000313" key="15">
    <source>
        <dbReference type="EMBL" id="MFC3192904.1"/>
    </source>
</evidence>
<evidence type="ECO:0000256" key="3">
    <source>
        <dbReference type="ARBA" id="ARBA00007812"/>
    </source>
</evidence>
<dbReference type="CDD" id="cd07035">
    <property type="entry name" value="TPP_PYR_POX_like"/>
    <property type="match status" value="1"/>
</dbReference>
<evidence type="ECO:0000256" key="6">
    <source>
        <dbReference type="ARBA" id="ARBA00022679"/>
    </source>
</evidence>
<name>A0ABV7J4C3_9GAMM</name>
<keyword evidence="16" id="KW-1185">Reference proteome</keyword>
<feature type="domain" description="Thiamine pyrophosphate enzyme central" evidence="12">
    <location>
        <begin position="217"/>
        <end position="350"/>
    </location>
</feature>
<dbReference type="SUPFAM" id="SSF52467">
    <property type="entry name" value="DHS-like NAD/FAD-binding domain"/>
    <property type="match status" value="1"/>
</dbReference>
<comment type="caution">
    <text evidence="15">The sequence shown here is derived from an EMBL/GenBank/DDBJ whole genome shotgun (WGS) entry which is preliminary data.</text>
</comment>
<keyword evidence="5 11" id="KW-0028">Amino-acid biosynthesis</keyword>
<dbReference type="InterPro" id="IPR012846">
    <property type="entry name" value="Acetolactate_synth_lsu"/>
</dbReference>
<dbReference type="Proteomes" id="UP001595533">
    <property type="component" value="Unassembled WGS sequence"/>
</dbReference>
<dbReference type="PROSITE" id="PS00187">
    <property type="entry name" value="TPP_ENZYMES"/>
    <property type="match status" value="1"/>
</dbReference>
<keyword evidence="7 11" id="KW-0479">Metal-binding</keyword>
<sequence length="599" mass="65244">MKNASITTCNRVAEIKDHQPSSDHIPGSEAIIRCLLAEGVRHVFGYPGGAIMPTYDALLDHEHEMQHILVRHEQGAVHAAQGYARASGEVGVCIATSGPGATNLITGIADAYLDSTPLVCITGQVFAHLLGSDAFQEIDILDISMPVTKWNFKVTRASEIPAALAKAFYLARSGRPGPVLVDITKNAQVDDFDFCYQPCREVASYEPSPTPSQWSMAQAANLINTAKKPLVVFGQGVVLGGAEEAFIEFASRTGAPLASTVLGLSAIPSDHPQYVGMLGMHGNYAPNKLTNECDVLIAIGMRFDDRVTSNLAHYAKQAQVVHFEIDPSEVNKNVTADVAVMGDVKETLPQVLKLIEQRAHPHWLSRFRQLHEIEHERIIRHDLNPAGEDINMAEVLAAINHRSQSAILVTDVGQHQMVTCRYAHFQQTRSLITSGGLGTMGFCLPAAIGAQLACPERQVIGIVGDGGVQMTIQELGVLMQHQLPVKLVILNNQFLGMVRQWQELYFDKRYASTELSNPDFGLLADGYGIVNQRVTDRDQLDQAVQDMLIHPGAYVLEVRVAKQDNVFPIITPGAAVADMCLGVATDNEQQADQNQEQKG</sequence>
<comment type="cofactor">
    <cofactor evidence="11">
        <name>thiamine diphosphate</name>
        <dbReference type="ChEBI" id="CHEBI:58937"/>
    </cofactor>
    <text evidence="11">Binds 1 thiamine pyrophosphate per subunit.</text>
</comment>
<comment type="pathway">
    <text evidence="1 11">Amino-acid biosynthesis; L-isoleucine biosynthesis; L-isoleucine from 2-oxobutanoate: step 1/4.</text>
</comment>
<dbReference type="PANTHER" id="PTHR18968">
    <property type="entry name" value="THIAMINE PYROPHOSPHATE ENZYMES"/>
    <property type="match status" value="1"/>
</dbReference>
<accession>A0ABV7J4C3</accession>
<evidence type="ECO:0000256" key="1">
    <source>
        <dbReference type="ARBA" id="ARBA00004974"/>
    </source>
</evidence>
<gene>
    <name evidence="15" type="primary">ilvB</name>
    <name evidence="15" type="ORF">ACFODZ_01495</name>
</gene>
<dbReference type="InterPro" id="IPR011766">
    <property type="entry name" value="TPP_enzyme_TPP-bd"/>
</dbReference>
<evidence type="ECO:0000256" key="4">
    <source>
        <dbReference type="ARBA" id="ARBA00013145"/>
    </source>
</evidence>
<comment type="similarity">
    <text evidence="3 11">Belongs to the TPP enzyme family.</text>
</comment>
<dbReference type="GO" id="GO:0003984">
    <property type="term" value="F:acetolactate synthase activity"/>
    <property type="evidence" value="ECO:0007669"/>
    <property type="project" value="UniProtKB-EC"/>
</dbReference>
<dbReference type="Gene3D" id="3.40.50.970">
    <property type="match status" value="2"/>
</dbReference>
<feature type="domain" description="Thiamine pyrophosphate enzyme TPP-binding" evidence="13">
    <location>
        <begin position="411"/>
        <end position="558"/>
    </location>
</feature>
<comment type="catalytic activity">
    <reaction evidence="11">
        <text>2 pyruvate + H(+) = (2S)-2-acetolactate + CO2</text>
        <dbReference type="Rhea" id="RHEA:25249"/>
        <dbReference type="ChEBI" id="CHEBI:15361"/>
        <dbReference type="ChEBI" id="CHEBI:15378"/>
        <dbReference type="ChEBI" id="CHEBI:16526"/>
        <dbReference type="ChEBI" id="CHEBI:58476"/>
        <dbReference type="EC" id="2.2.1.6"/>
    </reaction>
</comment>
<evidence type="ECO:0000259" key="14">
    <source>
        <dbReference type="Pfam" id="PF02776"/>
    </source>
</evidence>
<dbReference type="PANTHER" id="PTHR18968:SF13">
    <property type="entry name" value="ACETOLACTATE SYNTHASE CATALYTIC SUBUNIT, MITOCHONDRIAL"/>
    <property type="match status" value="1"/>
</dbReference>
<dbReference type="InterPro" id="IPR029035">
    <property type="entry name" value="DHS-like_NAD/FAD-binding_dom"/>
</dbReference>
<dbReference type="InterPro" id="IPR000399">
    <property type="entry name" value="TPP-bd_CS"/>
</dbReference>
<proteinExistence type="inferred from homology"/>
<evidence type="ECO:0000313" key="16">
    <source>
        <dbReference type="Proteomes" id="UP001595533"/>
    </source>
</evidence>
<keyword evidence="8 11" id="KW-0460">Magnesium</keyword>
<dbReference type="InterPro" id="IPR012001">
    <property type="entry name" value="Thiamin_PyroP_enz_TPP-bd_dom"/>
</dbReference>